<evidence type="ECO:0000256" key="2">
    <source>
        <dbReference type="ARBA" id="ARBA00006824"/>
    </source>
</evidence>
<dbReference type="PANTHER" id="PTHR11266:SF17">
    <property type="entry name" value="PROTEIN MPV17"/>
    <property type="match status" value="1"/>
</dbReference>
<dbReference type="GO" id="GO:1901858">
    <property type="term" value="P:regulation of mitochondrial DNA metabolic process"/>
    <property type="evidence" value="ECO:0007669"/>
    <property type="project" value="TreeGrafter"/>
</dbReference>
<evidence type="ECO:0000256" key="6">
    <source>
        <dbReference type="ARBA" id="ARBA00049743"/>
    </source>
</evidence>
<dbReference type="GO" id="GO:0016020">
    <property type="term" value="C:membrane"/>
    <property type="evidence" value="ECO:0007669"/>
    <property type="project" value="UniProtKB-SubCell"/>
</dbReference>
<gene>
    <name evidence="8" type="primary">mpv17_2</name>
    <name evidence="8" type="ORF">FJT64_003188</name>
</gene>
<evidence type="ECO:0000256" key="1">
    <source>
        <dbReference type="ARBA" id="ARBA00004141"/>
    </source>
</evidence>
<dbReference type="EMBL" id="VIIS01001192">
    <property type="protein sequence ID" value="KAF0301173.1"/>
    <property type="molecule type" value="Genomic_DNA"/>
</dbReference>
<comment type="similarity">
    <text evidence="2 7">Belongs to the peroxisomal membrane protein PXMP2/4 family.</text>
</comment>
<reference evidence="8 9" key="1">
    <citation type="submission" date="2019-07" db="EMBL/GenBank/DDBJ databases">
        <title>Draft genome assembly of a fouling barnacle, Amphibalanus amphitrite (Darwin, 1854): The first reference genome for Thecostraca.</title>
        <authorList>
            <person name="Kim W."/>
        </authorList>
    </citation>
    <scope>NUCLEOTIDE SEQUENCE [LARGE SCALE GENOMIC DNA]</scope>
    <source>
        <strain evidence="8">SNU_AA5</strain>
        <tissue evidence="8">Soma without cirri and trophi</tissue>
    </source>
</reference>
<evidence type="ECO:0000256" key="3">
    <source>
        <dbReference type="ARBA" id="ARBA00022692"/>
    </source>
</evidence>
<evidence type="ECO:0000256" key="7">
    <source>
        <dbReference type="RuleBase" id="RU363053"/>
    </source>
</evidence>
<dbReference type="GO" id="GO:0005739">
    <property type="term" value="C:mitochondrion"/>
    <property type="evidence" value="ECO:0007669"/>
    <property type="project" value="TreeGrafter"/>
</dbReference>
<evidence type="ECO:0000256" key="4">
    <source>
        <dbReference type="ARBA" id="ARBA00022989"/>
    </source>
</evidence>
<dbReference type="OrthoDB" id="430207at2759"/>
<proteinExistence type="inferred from homology"/>
<dbReference type="InterPro" id="IPR007248">
    <property type="entry name" value="Mpv17_PMP22"/>
</dbReference>
<keyword evidence="9" id="KW-1185">Reference proteome</keyword>
<accession>A0A6A4W5G2</accession>
<sequence>MATRLRDLYGRLLQRHPVIVQSVQAGALMGVGDLLAQTAVERKRPSEIDLPRVGRFFGIGLCLVGPGLRLWYGALDRYVGSRGARIVIRKVALDQGVFAPIFLGNFLVVLGAMQGRNWSQIKLKMKQEYSDILFNNWKCANDARQQYGGT</sequence>
<dbReference type="PANTHER" id="PTHR11266">
    <property type="entry name" value="PEROXISOMAL MEMBRANE PROTEIN 2, PXMP2 MPV17"/>
    <property type="match status" value="1"/>
</dbReference>
<evidence type="ECO:0000313" key="8">
    <source>
        <dbReference type="EMBL" id="KAF0301173.1"/>
    </source>
</evidence>
<protein>
    <recommendedName>
        <fullName evidence="6">Mitochondrial inner membrane protein Mpv17</fullName>
    </recommendedName>
</protein>
<comment type="subcellular location">
    <subcellularLocation>
        <location evidence="1">Membrane</location>
        <topology evidence="1">Multi-pass membrane protein</topology>
    </subcellularLocation>
</comment>
<evidence type="ECO:0000313" key="9">
    <source>
        <dbReference type="Proteomes" id="UP000440578"/>
    </source>
</evidence>
<keyword evidence="4 7" id="KW-1133">Transmembrane helix</keyword>
<dbReference type="GO" id="GO:0015267">
    <property type="term" value="F:channel activity"/>
    <property type="evidence" value="ECO:0007669"/>
    <property type="project" value="TreeGrafter"/>
</dbReference>
<evidence type="ECO:0000256" key="5">
    <source>
        <dbReference type="ARBA" id="ARBA00023136"/>
    </source>
</evidence>
<feature type="transmembrane region" description="Helical" evidence="7">
    <location>
        <begin position="92"/>
        <end position="113"/>
    </location>
</feature>
<keyword evidence="5 7" id="KW-0472">Membrane</keyword>
<keyword evidence="3 7" id="KW-0812">Transmembrane</keyword>
<feature type="transmembrane region" description="Helical" evidence="7">
    <location>
        <begin position="53"/>
        <end position="72"/>
    </location>
</feature>
<name>A0A6A4W5G2_AMPAM</name>
<dbReference type="Proteomes" id="UP000440578">
    <property type="component" value="Unassembled WGS sequence"/>
</dbReference>
<organism evidence="8 9">
    <name type="scientific">Amphibalanus amphitrite</name>
    <name type="common">Striped barnacle</name>
    <name type="synonym">Balanus amphitrite</name>
    <dbReference type="NCBI Taxonomy" id="1232801"/>
    <lineage>
        <taxon>Eukaryota</taxon>
        <taxon>Metazoa</taxon>
        <taxon>Ecdysozoa</taxon>
        <taxon>Arthropoda</taxon>
        <taxon>Crustacea</taxon>
        <taxon>Multicrustacea</taxon>
        <taxon>Cirripedia</taxon>
        <taxon>Thoracica</taxon>
        <taxon>Thoracicalcarea</taxon>
        <taxon>Balanomorpha</taxon>
        <taxon>Balanoidea</taxon>
        <taxon>Balanidae</taxon>
        <taxon>Amphibalaninae</taxon>
        <taxon>Amphibalanus</taxon>
    </lineage>
</organism>
<dbReference type="AlphaFoldDB" id="A0A6A4W5G2"/>
<comment type="caution">
    <text evidence="8">The sequence shown here is derived from an EMBL/GenBank/DDBJ whole genome shotgun (WGS) entry which is preliminary data.</text>
</comment>